<protein>
    <submittedName>
        <fullName evidence="1">Uncharacterized protein</fullName>
    </submittedName>
</protein>
<proteinExistence type="predicted"/>
<evidence type="ECO:0000313" key="2">
    <source>
        <dbReference type="Proteomes" id="UP000799428"/>
    </source>
</evidence>
<name>A0A6G1K4C8_9PLEO</name>
<gene>
    <name evidence="1" type="ORF">K504DRAFT_36180</name>
</gene>
<dbReference type="EMBL" id="MU005773">
    <property type="protein sequence ID" value="KAF2707473.1"/>
    <property type="molecule type" value="Genomic_DNA"/>
</dbReference>
<organism evidence="1 2">
    <name type="scientific">Pleomassaria siparia CBS 279.74</name>
    <dbReference type="NCBI Taxonomy" id="1314801"/>
    <lineage>
        <taxon>Eukaryota</taxon>
        <taxon>Fungi</taxon>
        <taxon>Dikarya</taxon>
        <taxon>Ascomycota</taxon>
        <taxon>Pezizomycotina</taxon>
        <taxon>Dothideomycetes</taxon>
        <taxon>Pleosporomycetidae</taxon>
        <taxon>Pleosporales</taxon>
        <taxon>Pleomassariaceae</taxon>
        <taxon>Pleomassaria</taxon>
    </lineage>
</organism>
<sequence>MIGSYPRITWVLAAATQLSAKLSGLDAYYAPTGPSLTSKPTRRIYLLMKVRHLDHEASPCHEILRLTSRGGDMETCVYRQWVRNAWNWNKRAYKSSFQDGGFLCWLLHATI</sequence>
<dbReference type="Proteomes" id="UP000799428">
    <property type="component" value="Unassembled WGS sequence"/>
</dbReference>
<reference evidence="1" key="1">
    <citation type="journal article" date="2020" name="Stud. Mycol.">
        <title>101 Dothideomycetes genomes: a test case for predicting lifestyles and emergence of pathogens.</title>
        <authorList>
            <person name="Haridas S."/>
            <person name="Albert R."/>
            <person name="Binder M."/>
            <person name="Bloem J."/>
            <person name="Labutti K."/>
            <person name="Salamov A."/>
            <person name="Andreopoulos B."/>
            <person name="Baker S."/>
            <person name="Barry K."/>
            <person name="Bills G."/>
            <person name="Bluhm B."/>
            <person name="Cannon C."/>
            <person name="Castanera R."/>
            <person name="Culley D."/>
            <person name="Daum C."/>
            <person name="Ezra D."/>
            <person name="Gonzalez J."/>
            <person name="Henrissat B."/>
            <person name="Kuo A."/>
            <person name="Liang C."/>
            <person name="Lipzen A."/>
            <person name="Lutzoni F."/>
            <person name="Magnuson J."/>
            <person name="Mondo S."/>
            <person name="Nolan M."/>
            <person name="Ohm R."/>
            <person name="Pangilinan J."/>
            <person name="Park H.-J."/>
            <person name="Ramirez L."/>
            <person name="Alfaro M."/>
            <person name="Sun H."/>
            <person name="Tritt A."/>
            <person name="Yoshinaga Y."/>
            <person name="Zwiers L.-H."/>
            <person name="Turgeon B."/>
            <person name="Goodwin S."/>
            <person name="Spatafora J."/>
            <person name="Crous P."/>
            <person name="Grigoriev I."/>
        </authorList>
    </citation>
    <scope>NUCLEOTIDE SEQUENCE</scope>
    <source>
        <strain evidence="1">CBS 279.74</strain>
    </source>
</reference>
<dbReference type="AlphaFoldDB" id="A0A6G1K4C8"/>
<accession>A0A6G1K4C8</accession>
<keyword evidence="2" id="KW-1185">Reference proteome</keyword>
<evidence type="ECO:0000313" key="1">
    <source>
        <dbReference type="EMBL" id="KAF2707473.1"/>
    </source>
</evidence>